<organism evidence="1 3">
    <name type="scientific">Rotaria sordida</name>
    <dbReference type="NCBI Taxonomy" id="392033"/>
    <lineage>
        <taxon>Eukaryota</taxon>
        <taxon>Metazoa</taxon>
        <taxon>Spiralia</taxon>
        <taxon>Gnathifera</taxon>
        <taxon>Rotifera</taxon>
        <taxon>Eurotatoria</taxon>
        <taxon>Bdelloidea</taxon>
        <taxon>Philodinida</taxon>
        <taxon>Philodinidae</taxon>
        <taxon>Rotaria</taxon>
    </lineage>
</organism>
<dbReference type="AlphaFoldDB" id="A0A815XBQ0"/>
<name>A0A815XBQ0_9BILA</name>
<feature type="non-terminal residue" evidence="1">
    <location>
        <position position="1"/>
    </location>
</feature>
<evidence type="ECO:0000313" key="1">
    <source>
        <dbReference type="EMBL" id="CAF1555533.1"/>
    </source>
</evidence>
<evidence type="ECO:0000313" key="3">
    <source>
        <dbReference type="Proteomes" id="UP000663889"/>
    </source>
</evidence>
<dbReference type="EMBL" id="CAJNOU010011059">
    <property type="protein sequence ID" value="CAF1555533.1"/>
    <property type="molecule type" value="Genomic_DNA"/>
</dbReference>
<evidence type="ECO:0008006" key="4">
    <source>
        <dbReference type="Google" id="ProtNLM"/>
    </source>
</evidence>
<gene>
    <name evidence="2" type="ORF">FNK824_LOCUS38957</name>
    <name evidence="1" type="ORF">SEV965_LOCUS38908</name>
</gene>
<reference evidence="1" key="1">
    <citation type="submission" date="2021-02" db="EMBL/GenBank/DDBJ databases">
        <authorList>
            <person name="Nowell W R."/>
        </authorList>
    </citation>
    <scope>NUCLEOTIDE SEQUENCE</scope>
</reference>
<dbReference type="Proteomes" id="UP000663874">
    <property type="component" value="Unassembled WGS sequence"/>
</dbReference>
<evidence type="ECO:0000313" key="2">
    <source>
        <dbReference type="EMBL" id="CAF4258433.1"/>
    </source>
</evidence>
<accession>A0A815XBQ0</accession>
<proteinExistence type="predicted"/>
<sequence length="212" mass="25180">MKHKHIQLKIDQPKALVNNYSLSSPLYKHVLNDYPGAIAGSPFHHNYYLLICQSKACFSLIFIEDNQRINEIPIDYFVYDICWFQSKQVFLVATEYYLYEFSPLSNHLSKPYENFKSTRTLCSLACNSTNLYIIHKPDMIMYERYLKKPFEKKREWTKNDLMYDKDDQTVGCIRVDEQRQISLSIKQIDNQCRLDLFSINNMERLHSGSSFK</sequence>
<dbReference type="Proteomes" id="UP000663889">
    <property type="component" value="Unassembled WGS sequence"/>
</dbReference>
<comment type="caution">
    <text evidence="1">The sequence shown here is derived from an EMBL/GenBank/DDBJ whole genome shotgun (WGS) entry which is preliminary data.</text>
</comment>
<dbReference type="EMBL" id="CAJOBE010023675">
    <property type="protein sequence ID" value="CAF4258433.1"/>
    <property type="molecule type" value="Genomic_DNA"/>
</dbReference>
<protein>
    <recommendedName>
        <fullName evidence="4">CNH domain-containing protein</fullName>
    </recommendedName>
</protein>